<gene>
    <name evidence="2" type="ORF">DI536_01980</name>
</gene>
<evidence type="ECO:0000313" key="3">
    <source>
        <dbReference type="Proteomes" id="UP000249061"/>
    </source>
</evidence>
<dbReference type="AlphaFoldDB" id="A0A2W5TZL3"/>
<feature type="transmembrane region" description="Helical" evidence="1">
    <location>
        <begin position="50"/>
        <end position="72"/>
    </location>
</feature>
<name>A0A2W5TZL3_9BACT</name>
<proteinExistence type="predicted"/>
<evidence type="ECO:0000256" key="1">
    <source>
        <dbReference type="SAM" id="Phobius"/>
    </source>
</evidence>
<comment type="caution">
    <text evidence="2">The sequence shown here is derived from an EMBL/GenBank/DDBJ whole genome shotgun (WGS) entry which is preliminary data.</text>
</comment>
<reference evidence="2 3" key="1">
    <citation type="submission" date="2017-08" db="EMBL/GenBank/DDBJ databases">
        <title>Infants hospitalized years apart are colonized by the same room-sourced microbial strains.</title>
        <authorList>
            <person name="Brooks B."/>
            <person name="Olm M.R."/>
            <person name="Firek B.A."/>
            <person name="Baker R."/>
            <person name="Thomas B.C."/>
            <person name="Morowitz M.J."/>
            <person name="Banfield J.F."/>
        </authorList>
    </citation>
    <scope>NUCLEOTIDE SEQUENCE [LARGE SCALE GENOMIC DNA]</scope>
    <source>
        <strain evidence="2">S2_003_000_R2_14</strain>
    </source>
</reference>
<sequence length="140" mass="15205">MTRPDRDEVVKRASARSLELPLAPPTARSPDDTVITQELRRCLSALGPGFSMTMMFSAAMLIGAGVAVEWALPNFEPLPFGIALGCFLGALTLPLYARFHFKKALVTCGLRLGLSPTEADARARAMLRDWSVVNRTDVEG</sequence>
<keyword evidence="1" id="KW-0812">Transmembrane</keyword>
<accession>A0A2W5TZL3</accession>
<keyword evidence="1" id="KW-0472">Membrane</keyword>
<dbReference type="EMBL" id="QFQP01000001">
    <property type="protein sequence ID" value="PZR18673.1"/>
    <property type="molecule type" value="Genomic_DNA"/>
</dbReference>
<organism evidence="2 3">
    <name type="scientific">Archangium gephyra</name>
    <dbReference type="NCBI Taxonomy" id="48"/>
    <lineage>
        <taxon>Bacteria</taxon>
        <taxon>Pseudomonadati</taxon>
        <taxon>Myxococcota</taxon>
        <taxon>Myxococcia</taxon>
        <taxon>Myxococcales</taxon>
        <taxon>Cystobacterineae</taxon>
        <taxon>Archangiaceae</taxon>
        <taxon>Archangium</taxon>
    </lineage>
</organism>
<dbReference type="Proteomes" id="UP000249061">
    <property type="component" value="Unassembled WGS sequence"/>
</dbReference>
<keyword evidence="1" id="KW-1133">Transmembrane helix</keyword>
<evidence type="ECO:0000313" key="2">
    <source>
        <dbReference type="EMBL" id="PZR18673.1"/>
    </source>
</evidence>
<protein>
    <submittedName>
        <fullName evidence="2">Uncharacterized protein</fullName>
    </submittedName>
</protein>
<feature type="transmembrane region" description="Helical" evidence="1">
    <location>
        <begin position="78"/>
        <end position="97"/>
    </location>
</feature>